<protein>
    <submittedName>
        <fullName evidence="2">Uncharacterized protein</fullName>
    </submittedName>
</protein>
<gene>
    <name evidence="2" type="ORF">ME7_00274</name>
</gene>
<dbReference type="HOGENOM" id="CLU_1755257_0_0_5"/>
<keyword evidence="1" id="KW-0812">Transmembrane</keyword>
<evidence type="ECO:0000313" key="2">
    <source>
        <dbReference type="EMBL" id="EJF78283.1"/>
    </source>
</evidence>
<evidence type="ECO:0000256" key="1">
    <source>
        <dbReference type="SAM" id="Phobius"/>
    </source>
</evidence>
<accession>J0YTR6</accession>
<dbReference type="Proteomes" id="UP000008748">
    <property type="component" value="Unassembled WGS sequence"/>
</dbReference>
<evidence type="ECO:0000313" key="3">
    <source>
        <dbReference type="Proteomes" id="UP000008748"/>
    </source>
</evidence>
<reference evidence="2 3" key="1">
    <citation type="submission" date="2012-03" db="EMBL/GenBank/DDBJ databases">
        <title>The Genome Sequence of Bartonella birtlesii LL-WM9.</title>
        <authorList>
            <consortium name="The Broad Institute Genome Sequencing Platform"/>
            <consortium name="The Broad Institute Genome Sequencing Center for Infectious Disease"/>
            <person name="Feldgarden M."/>
            <person name="Kirby J."/>
            <person name="Kosoy M."/>
            <person name="Birtles R."/>
            <person name="Probert W.S."/>
            <person name="Chiaraviglio L."/>
            <person name="Young S.K."/>
            <person name="Zeng Q."/>
            <person name="Gargeya S."/>
            <person name="Fitzgerald M."/>
            <person name="Haas B."/>
            <person name="Abouelleil A."/>
            <person name="Alvarado L."/>
            <person name="Arachchi H.M."/>
            <person name="Berlin A."/>
            <person name="Chapman S.B."/>
            <person name="Gearin G."/>
            <person name="Goldberg J."/>
            <person name="Griggs A."/>
            <person name="Gujja S."/>
            <person name="Hansen M."/>
            <person name="Heiman D."/>
            <person name="Howarth C."/>
            <person name="Larimer J."/>
            <person name="Lui A."/>
            <person name="MacDonald P.J.P."/>
            <person name="McCowen C."/>
            <person name="Montmayeur A."/>
            <person name="Murphy C."/>
            <person name="Neiman D."/>
            <person name="Pearson M."/>
            <person name="Priest M."/>
            <person name="Roberts A."/>
            <person name="Saif S."/>
            <person name="Shea T."/>
            <person name="Sisk P."/>
            <person name="Stolte C."/>
            <person name="Sykes S."/>
            <person name="Wortman J."/>
            <person name="Nusbaum C."/>
            <person name="Birren B."/>
        </authorList>
    </citation>
    <scope>NUCLEOTIDE SEQUENCE [LARGE SCALE GENOMIC DNA]</scope>
    <source>
        <strain evidence="2 3">LL-WM9</strain>
    </source>
</reference>
<dbReference type="EMBL" id="AIMC01000001">
    <property type="protein sequence ID" value="EJF78283.1"/>
    <property type="molecule type" value="Genomic_DNA"/>
</dbReference>
<dbReference type="AlphaFoldDB" id="J0YTR6"/>
<feature type="transmembrane region" description="Helical" evidence="1">
    <location>
        <begin position="41"/>
        <end position="61"/>
    </location>
</feature>
<keyword evidence="3" id="KW-1185">Reference proteome</keyword>
<dbReference type="PATRIC" id="fig|1094552.3.peg.284"/>
<proteinExistence type="predicted"/>
<keyword evidence="1" id="KW-1133">Transmembrane helix</keyword>
<organism evidence="2 3">
    <name type="scientific">Bartonella birtlesii LL-WM9</name>
    <dbReference type="NCBI Taxonomy" id="1094552"/>
    <lineage>
        <taxon>Bacteria</taxon>
        <taxon>Pseudomonadati</taxon>
        <taxon>Pseudomonadota</taxon>
        <taxon>Alphaproteobacteria</taxon>
        <taxon>Hyphomicrobiales</taxon>
        <taxon>Bartonellaceae</taxon>
        <taxon>Bartonella</taxon>
    </lineage>
</organism>
<comment type="caution">
    <text evidence="2">The sequence shown here is derived from an EMBL/GenBank/DDBJ whole genome shotgun (WGS) entry which is preliminary data.</text>
</comment>
<feature type="transmembrane region" description="Helical" evidence="1">
    <location>
        <begin position="12"/>
        <end position="35"/>
    </location>
</feature>
<name>J0YTR6_9HYPH</name>
<keyword evidence="1" id="KW-0472">Membrane</keyword>
<sequence length="148" mass="17270">MLAFYKVQCSCEWWALAFMMMPIFMIMSMFFMMLWCLVTQGFMGVPSFLVFLTCIAMQKFINYAVINGCTKIYGTAGVGRSSEVYGFVYRNAKISYCAKVWGEGIWQYKTQQKKQSKIDSQKENLKKKAMLSHIMRLLNVYSHNNVYN</sequence>